<proteinExistence type="predicted"/>
<dbReference type="OrthoDB" id="10057763at2759"/>
<comment type="caution">
    <text evidence="1">The sequence shown here is derived from an EMBL/GenBank/DDBJ whole genome shotgun (WGS) entry which is preliminary data.</text>
</comment>
<evidence type="ECO:0000313" key="2">
    <source>
        <dbReference type="Proteomes" id="UP000681722"/>
    </source>
</evidence>
<reference evidence="1" key="1">
    <citation type="submission" date="2021-02" db="EMBL/GenBank/DDBJ databases">
        <authorList>
            <person name="Nowell W R."/>
        </authorList>
    </citation>
    <scope>NUCLEOTIDE SEQUENCE</scope>
</reference>
<accession>A0A8S2ZIF4</accession>
<dbReference type="EMBL" id="CAJOBC010136903">
    <property type="protein sequence ID" value="CAF4631973.1"/>
    <property type="molecule type" value="Genomic_DNA"/>
</dbReference>
<organism evidence="1 2">
    <name type="scientific">Didymodactylos carnosus</name>
    <dbReference type="NCBI Taxonomy" id="1234261"/>
    <lineage>
        <taxon>Eukaryota</taxon>
        <taxon>Metazoa</taxon>
        <taxon>Spiralia</taxon>
        <taxon>Gnathifera</taxon>
        <taxon>Rotifera</taxon>
        <taxon>Eurotatoria</taxon>
        <taxon>Bdelloidea</taxon>
        <taxon>Philodinida</taxon>
        <taxon>Philodinidae</taxon>
        <taxon>Didymodactylos</taxon>
    </lineage>
</organism>
<gene>
    <name evidence="1" type="ORF">SRO942_LOCUS49878</name>
</gene>
<feature type="non-terminal residue" evidence="1">
    <location>
        <position position="1"/>
    </location>
</feature>
<dbReference type="AlphaFoldDB" id="A0A8S2ZIF4"/>
<sequence>SPVFIFRHESVRQQATNNILTAVQKKRKLYDEHLTQKAEQYKVGDCVGIQISDVDRTNIDVKLLPCLILSKDKNDDDFIFRIARKFGKLAIAYTVESLIDLRSACPTDLKLNEVSSLGEITVIEAAKLLVRGAVSGVISDCFV</sequence>
<dbReference type="Proteomes" id="UP000681722">
    <property type="component" value="Unassembled WGS sequence"/>
</dbReference>
<evidence type="ECO:0000313" key="1">
    <source>
        <dbReference type="EMBL" id="CAF4631973.1"/>
    </source>
</evidence>
<protein>
    <submittedName>
        <fullName evidence="1">Uncharacterized protein</fullName>
    </submittedName>
</protein>
<name>A0A8S2ZIF4_9BILA</name>